<keyword evidence="1" id="KW-1185">Reference proteome</keyword>
<proteinExistence type="predicted"/>
<organism evidence="1 2">
    <name type="scientific">Ascaris lumbricoides</name>
    <name type="common">Giant roundworm</name>
    <dbReference type="NCBI Taxonomy" id="6252"/>
    <lineage>
        <taxon>Eukaryota</taxon>
        <taxon>Metazoa</taxon>
        <taxon>Ecdysozoa</taxon>
        <taxon>Nematoda</taxon>
        <taxon>Chromadorea</taxon>
        <taxon>Rhabditida</taxon>
        <taxon>Spirurina</taxon>
        <taxon>Ascaridomorpha</taxon>
        <taxon>Ascaridoidea</taxon>
        <taxon>Ascarididae</taxon>
        <taxon>Ascaris</taxon>
    </lineage>
</organism>
<name>A0A0M3HP41_ASCLU</name>
<evidence type="ECO:0000313" key="2">
    <source>
        <dbReference type="WBParaSite" id="ALUE_0000358901-mRNA-1"/>
    </source>
</evidence>
<sequence length="78" mass="8513">MQPSIAYVKVDAVDDKPGVWIVSRNLVILTSAIPQLERANGLKGKGEKPPISLNGRAPWLTGLKYATAEIKKQRNIMG</sequence>
<protein>
    <submittedName>
        <fullName evidence="2">START domain-containing protein</fullName>
    </submittedName>
</protein>
<accession>A0A0M3HP41</accession>
<dbReference type="Proteomes" id="UP000036681">
    <property type="component" value="Unplaced"/>
</dbReference>
<dbReference type="WBParaSite" id="ALUE_0000358901-mRNA-1">
    <property type="protein sequence ID" value="ALUE_0000358901-mRNA-1"/>
    <property type="gene ID" value="ALUE_0000358901"/>
</dbReference>
<dbReference type="AlphaFoldDB" id="A0A0M3HP41"/>
<evidence type="ECO:0000313" key="1">
    <source>
        <dbReference type="Proteomes" id="UP000036681"/>
    </source>
</evidence>
<reference evidence="2" key="1">
    <citation type="submission" date="2017-02" db="UniProtKB">
        <authorList>
            <consortium name="WormBaseParasite"/>
        </authorList>
    </citation>
    <scope>IDENTIFICATION</scope>
</reference>